<dbReference type="InterPro" id="IPR020846">
    <property type="entry name" value="MFS_dom"/>
</dbReference>
<feature type="transmembrane region" description="Helical" evidence="6">
    <location>
        <begin position="202"/>
        <end position="225"/>
    </location>
</feature>
<feature type="domain" description="Major facilitator superfamily (MFS) profile" evidence="7">
    <location>
        <begin position="8"/>
        <end position="375"/>
    </location>
</feature>
<evidence type="ECO:0000256" key="4">
    <source>
        <dbReference type="ARBA" id="ARBA00022989"/>
    </source>
</evidence>
<dbReference type="GO" id="GO:0022857">
    <property type="term" value="F:transmembrane transporter activity"/>
    <property type="evidence" value="ECO:0007669"/>
    <property type="project" value="InterPro"/>
</dbReference>
<dbReference type="RefSeq" id="WP_073156793.1">
    <property type="nucleotide sequence ID" value="NZ_FQVL01000012.1"/>
</dbReference>
<evidence type="ECO:0000259" key="7">
    <source>
        <dbReference type="PROSITE" id="PS50850"/>
    </source>
</evidence>
<evidence type="ECO:0000256" key="5">
    <source>
        <dbReference type="ARBA" id="ARBA00023136"/>
    </source>
</evidence>
<proteinExistence type="predicted"/>
<feature type="transmembrane region" description="Helical" evidence="6">
    <location>
        <begin position="133"/>
        <end position="154"/>
    </location>
</feature>
<evidence type="ECO:0000313" key="8">
    <source>
        <dbReference type="EMBL" id="SHF26606.1"/>
    </source>
</evidence>
<feature type="transmembrane region" description="Helical" evidence="6">
    <location>
        <begin position="42"/>
        <end position="62"/>
    </location>
</feature>
<dbReference type="AlphaFoldDB" id="A0A1M5A988"/>
<keyword evidence="9" id="KW-1185">Reference proteome</keyword>
<protein>
    <submittedName>
        <fullName evidence="8">Predicted arabinose efflux permease, MFS family</fullName>
    </submittedName>
</protein>
<dbReference type="PANTHER" id="PTHR23531:SF2">
    <property type="entry name" value="PERMEASE"/>
    <property type="match status" value="1"/>
</dbReference>
<evidence type="ECO:0000256" key="3">
    <source>
        <dbReference type="ARBA" id="ARBA00022692"/>
    </source>
</evidence>
<keyword evidence="3 6" id="KW-0812">Transmembrane</keyword>
<dbReference type="Proteomes" id="UP000184476">
    <property type="component" value="Unassembled WGS sequence"/>
</dbReference>
<sequence length="399" mass="44348">MGRLWTSSFIILTISMLFLFTSVCLLIPTLPFFIKNLGGTESQVGIIVGTFTISAVIFRPIIGGFLDRYGRKPFIVFGLILFLVLMCFYNWVSGLWILILLRFLHGIGWAISTTSIGTAVTDIVPTTRRGEGMGWYGLAMTISMAVGPMLGIWLLQKYSFHGLFSVAIFFSIIALLLGLILKLPIQFQHKARRIELFDSSMFPVGLAIVFLTIPYGGITAFLPLFVESIKVNAGTFFLMYAVSLSFIRPIAGKLTDRYDESVVIKLSVIISSMALLVLSFSSGLVGVIFSAILYGIGFGSAQPAIQTYMINLARPDRKGIANASYFTSFDLGIGLGAIILGWIYPFIGYQYLFIVCAISIMISYFMLVIILRRTRKITSHYNYLKTNNPKNLSTKDQQM</sequence>
<dbReference type="PANTHER" id="PTHR23531">
    <property type="entry name" value="QUINOLENE RESISTANCE PROTEIN NORA"/>
    <property type="match status" value="1"/>
</dbReference>
<feature type="transmembrane region" description="Helical" evidence="6">
    <location>
        <begin position="325"/>
        <end position="344"/>
    </location>
</feature>
<dbReference type="EMBL" id="FQVL01000012">
    <property type="protein sequence ID" value="SHF26606.1"/>
    <property type="molecule type" value="Genomic_DNA"/>
</dbReference>
<dbReference type="Gene3D" id="1.20.1250.20">
    <property type="entry name" value="MFS general substrate transporter like domains"/>
    <property type="match status" value="1"/>
</dbReference>
<evidence type="ECO:0000256" key="1">
    <source>
        <dbReference type="ARBA" id="ARBA00004651"/>
    </source>
</evidence>
<name>A0A1M5A988_9BACL</name>
<accession>A0A1M5A988</accession>
<feature type="transmembrane region" description="Helical" evidence="6">
    <location>
        <begin position="350"/>
        <end position="371"/>
    </location>
</feature>
<feature type="transmembrane region" description="Helical" evidence="6">
    <location>
        <begin position="231"/>
        <end position="250"/>
    </location>
</feature>
<dbReference type="InterPro" id="IPR052714">
    <property type="entry name" value="MFS_Exporter"/>
</dbReference>
<dbReference type="GO" id="GO:0005886">
    <property type="term" value="C:plasma membrane"/>
    <property type="evidence" value="ECO:0007669"/>
    <property type="project" value="UniProtKB-SubCell"/>
</dbReference>
<keyword evidence="5 6" id="KW-0472">Membrane</keyword>
<dbReference type="InterPro" id="IPR011701">
    <property type="entry name" value="MFS"/>
</dbReference>
<dbReference type="STRING" id="112248.SAMN05444392_11282"/>
<dbReference type="PROSITE" id="PS00216">
    <property type="entry name" value="SUGAR_TRANSPORT_1"/>
    <property type="match status" value="1"/>
</dbReference>
<comment type="subcellular location">
    <subcellularLocation>
        <location evidence="1">Cell membrane</location>
        <topology evidence="1">Multi-pass membrane protein</topology>
    </subcellularLocation>
</comment>
<dbReference type="OrthoDB" id="9814001at2"/>
<dbReference type="InterPro" id="IPR036259">
    <property type="entry name" value="MFS_trans_sf"/>
</dbReference>
<feature type="transmembrane region" description="Helical" evidence="6">
    <location>
        <begin position="74"/>
        <end position="92"/>
    </location>
</feature>
<organism evidence="8 9">
    <name type="scientific">Seinonella peptonophila</name>
    <dbReference type="NCBI Taxonomy" id="112248"/>
    <lineage>
        <taxon>Bacteria</taxon>
        <taxon>Bacillati</taxon>
        <taxon>Bacillota</taxon>
        <taxon>Bacilli</taxon>
        <taxon>Bacillales</taxon>
        <taxon>Thermoactinomycetaceae</taxon>
        <taxon>Seinonella</taxon>
    </lineage>
</organism>
<feature type="transmembrane region" description="Helical" evidence="6">
    <location>
        <begin position="160"/>
        <end position="181"/>
    </location>
</feature>
<feature type="transmembrane region" description="Helical" evidence="6">
    <location>
        <begin position="9"/>
        <end position="30"/>
    </location>
</feature>
<dbReference type="PROSITE" id="PS50850">
    <property type="entry name" value="MFS"/>
    <property type="match status" value="1"/>
</dbReference>
<dbReference type="InterPro" id="IPR005829">
    <property type="entry name" value="Sugar_transporter_CS"/>
</dbReference>
<dbReference type="CDD" id="cd17489">
    <property type="entry name" value="MFS_YfcJ_like"/>
    <property type="match status" value="1"/>
</dbReference>
<evidence type="ECO:0000256" key="6">
    <source>
        <dbReference type="SAM" id="Phobius"/>
    </source>
</evidence>
<reference evidence="8 9" key="1">
    <citation type="submission" date="2016-11" db="EMBL/GenBank/DDBJ databases">
        <authorList>
            <person name="Jaros S."/>
            <person name="Januszkiewicz K."/>
            <person name="Wedrychowicz H."/>
        </authorList>
    </citation>
    <scope>NUCLEOTIDE SEQUENCE [LARGE SCALE GENOMIC DNA]</scope>
    <source>
        <strain evidence="8 9">DSM 44666</strain>
    </source>
</reference>
<evidence type="ECO:0000313" key="9">
    <source>
        <dbReference type="Proteomes" id="UP000184476"/>
    </source>
</evidence>
<feature type="transmembrane region" description="Helical" evidence="6">
    <location>
        <begin position="262"/>
        <end position="281"/>
    </location>
</feature>
<keyword evidence="2" id="KW-0813">Transport</keyword>
<gene>
    <name evidence="8" type="ORF">SAMN05444392_11282</name>
</gene>
<dbReference type="Pfam" id="PF07690">
    <property type="entry name" value="MFS_1"/>
    <property type="match status" value="1"/>
</dbReference>
<dbReference type="SUPFAM" id="SSF103473">
    <property type="entry name" value="MFS general substrate transporter"/>
    <property type="match status" value="1"/>
</dbReference>
<keyword evidence="4 6" id="KW-1133">Transmembrane helix</keyword>
<evidence type="ECO:0000256" key="2">
    <source>
        <dbReference type="ARBA" id="ARBA00022448"/>
    </source>
</evidence>